<name>A0ACD1E1A6_9MICO</name>
<proteinExistence type="predicted"/>
<accession>A0ACD1E1A6</accession>
<organism evidence="1 2">
    <name type="scientific">Curtobacterium aetherium</name>
    <dbReference type="NCBI Taxonomy" id="2841594"/>
    <lineage>
        <taxon>Bacteria</taxon>
        <taxon>Bacillati</taxon>
        <taxon>Actinomycetota</taxon>
        <taxon>Actinomycetes</taxon>
        <taxon>Micrococcales</taxon>
        <taxon>Microbacteriaceae</taxon>
        <taxon>Curtobacterium</taxon>
    </lineage>
</organism>
<gene>
    <name evidence="1" type="ORF">KM842_08415</name>
</gene>
<reference evidence="1" key="1">
    <citation type="submission" date="2021-06" db="EMBL/GenBank/DDBJ databases">
        <authorList>
            <person name="Ellington A.J."/>
            <person name="Bryan N.C."/>
            <person name="Christner B.C."/>
            <person name="Reisch C.R."/>
        </authorList>
    </citation>
    <scope>NUCLEOTIDE SEQUENCE</scope>
    <source>
        <strain evidence="1">L6-1</strain>
    </source>
</reference>
<dbReference type="EMBL" id="CP076544">
    <property type="protein sequence ID" value="QWS32342.1"/>
    <property type="molecule type" value="Genomic_DNA"/>
</dbReference>
<dbReference type="Proteomes" id="UP000681794">
    <property type="component" value="Chromosome"/>
</dbReference>
<evidence type="ECO:0000313" key="2">
    <source>
        <dbReference type="Proteomes" id="UP000681794"/>
    </source>
</evidence>
<protein>
    <submittedName>
        <fullName evidence="1">Uncharacterized protein</fullName>
    </submittedName>
</protein>
<sequence>MPHLLNALLSVAVVAGLLAGPSLRPRLALLLGLGGSVVANQFVWMLAPGLWAHPLAPWVASTAGAITAVALWSLLRTSPTVLDLVGASERQDLVGAPERQDPFVD</sequence>
<evidence type="ECO:0000313" key="1">
    <source>
        <dbReference type="EMBL" id="QWS32342.1"/>
    </source>
</evidence>
<keyword evidence="2" id="KW-1185">Reference proteome</keyword>